<evidence type="ECO:0000259" key="1">
    <source>
        <dbReference type="Pfam" id="PF18545"/>
    </source>
</evidence>
<accession>A0A346PHI0</accession>
<name>A0A346PHI0_9EURY</name>
<dbReference type="Pfam" id="PF18545">
    <property type="entry name" value="HalOD1"/>
    <property type="match status" value="1"/>
</dbReference>
<dbReference type="InterPro" id="IPR040624">
    <property type="entry name" value="HalOD1"/>
</dbReference>
<dbReference type="Proteomes" id="UP000258707">
    <property type="component" value="Chromosome"/>
</dbReference>
<evidence type="ECO:0000313" key="2">
    <source>
        <dbReference type="EMBL" id="AXR78975.1"/>
    </source>
</evidence>
<reference evidence="3" key="1">
    <citation type="submission" date="2017-10" db="EMBL/GenBank/DDBJ databases">
        <title>Phenotypic and genomic properties of facultatively anaerobic sulfur-reducing natronoarchaea from hypersaline soda lakes.</title>
        <authorList>
            <person name="Sorokin D.Y."/>
            <person name="Kublanov I.V."/>
            <person name="Roman P."/>
            <person name="Sinninghe Damste J.S."/>
            <person name="Golyshin P.N."/>
            <person name="Rojo D."/>
            <person name="Ciordia S."/>
            <person name="Mena Md.C."/>
            <person name="Ferrer M."/>
            <person name="Messina E."/>
            <person name="Smedile F."/>
            <person name="La Spada G."/>
            <person name="La Cono V."/>
            <person name="Yakimov M.M."/>
        </authorList>
    </citation>
    <scope>NUCLEOTIDE SEQUENCE [LARGE SCALE GENOMIC DNA]</scope>
    <source>
        <strain evidence="3">AArc1</strain>
    </source>
</reference>
<dbReference type="AlphaFoldDB" id="A0A346PHI0"/>
<proteinExistence type="predicted"/>
<dbReference type="KEGG" id="nan:AArc1_2662"/>
<feature type="domain" description="Halobacterial output" evidence="1">
    <location>
        <begin position="10"/>
        <end position="78"/>
    </location>
</feature>
<protein>
    <recommendedName>
        <fullName evidence="1">Halobacterial output domain-containing protein</fullName>
    </recommendedName>
</protein>
<gene>
    <name evidence="2" type="ORF">AArc1_2662</name>
</gene>
<organism evidence="2 3">
    <name type="scientific">Natrarchaeobaculum sulfurireducens</name>
    <dbReference type="NCBI Taxonomy" id="2044521"/>
    <lineage>
        <taxon>Archaea</taxon>
        <taxon>Methanobacteriati</taxon>
        <taxon>Methanobacteriota</taxon>
        <taxon>Stenosarchaea group</taxon>
        <taxon>Halobacteria</taxon>
        <taxon>Halobacteriales</taxon>
        <taxon>Natrialbaceae</taxon>
        <taxon>Natrarchaeobaculum</taxon>
    </lineage>
</organism>
<evidence type="ECO:0000313" key="3">
    <source>
        <dbReference type="Proteomes" id="UP000258707"/>
    </source>
</evidence>
<sequence length="93" mass="10291">MDTEYDDKTDAPVVMIAEALADVTGKEIAELPPLHDYIDCGALNQLFEASEKLTGDVVLSFTVEQWNVFVRSDGIVRICDGTDLNEPEPVFED</sequence>
<dbReference type="EMBL" id="CP024047">
    <property type="protein sequence ID" value="AXR78975.1"/>
    <property type="molecule type" value="Genomic_DNA"/>
</dbReference>